<comment type="caution">
    <text evidence="1">The sequence shown here is derived from an EMBL/GenBank/DDBJ whole genome shotgun (WGS) entry which is preliminary data.</text>
</comment>
<dbReference type="AlphaFoldDB" id="A0A934M498"/>
<dbReference type="Gene3D" id="2.40.50.480">
    <property type="match status" value="1"/>
</dbReference>
<dbReference type="InterPro" id="IPR036166">
    <property type="entry name" value="YxeA-like_sf"/>
</dbReference>
<dbReference type="EMBL" id="JAEEGB010000006">
    <property type="protein sequence ID" value="MBI6872383.1"/>
    <property type="molecule type" value="Genomic_DNA"/>
</dbReference>
<proteinExistence type="predicted"/>
<dbReference type="RefSeq" id="WP_211141887.1">
    <property type="nucleotide sequence ID" value="NZ_JAEEGB010000006.1"/>
</dbReference>
<dbReference type="NCBIfam" id="TIGR01655">
    <property type="entry name" value="yxeA_fam"/>
    <property type="match status" value="1"/>
</dbReference>
<dbReference type="PANTHER" id="PTHR36433:SF2">
    <property type="entry name" value="YXEA FAMILY PROTEIN"/>
    <property type="match status" value="1"/>
</dbReference>
<protein>
    <submittedName>
        <fullName evidence="1">YxeA family protein</fullName>
    </submittedName>
</protein>
<dbReference type="Pfam" id="PF06486">
    <property type="entry name" value="DUF1093"/>
    <property type="match status" value="1"/>
</dbReference>
<dbReference type="SUPFAM" id="SSF159121">
    <property type="entry name" value="BC4932-like"/>
    <property type="match status" value="1"/>
</dbReference>
<evidence type="ECO:0000313" key="1">
    <source>
        <dbReference type="EMBL" id="MBI6872383.1"/>
    </source>
</evidence>
<sequence>MKKFIIVFMILVVGAGVFLTSRSEFADRMNPFLKREIYYTIVKTDGKYLGQDKVRKEDKCYQYEFVGYNSEGKEQKIIINATKNLRHGAYLSILSAGKSGKNYEEVQPNEIPNAAKVKLGLK</sequence>
<organism evidence="1 2">
    <name type="scientific">Clostridium aciditolerans</name>
    <dbReference type="NCBI Taxonomy" id="339861"/>
    <lineage>
        <taxon>Bacteria</taxon>
        <taxon>Bacillati</taxon>
        <taxon>Bacillota</taxon>
        <taxon>Clostridia</taxon>
        <taxon>Eubacteriales</taxon>
        <taxon>Clostridiaceae</taxon>
        <taxon>Clostridium</taxon>
    </lineage>
</organism>
<reference evidence="1" key="1">
    <citation type="submission" date="2020-12" db="EMBL/GenBank/DDBJ databases">
        <title>Clostridium thailandense sp. nov., a novel acetogenic bacterium isolated from peat land soil in Thailand.</title>
        <authorList>
            <person name="Chaikitkaew S."/>
            <person name="Birkeland N.K."/>
        </authorList>
    </citation>
    <scope>NUCLEOTIDE SEQUENCE</scope>
    <source>
        <strain evidence="1">DSM 17425</strain>
    </source>
</reference>
<dbReference type="Proteomes" id="UP000622687">
    <property type="component" value="Unassembled WGS sequence"/>
</dbReference>
<dbReference type="InterPro" id="IPR006542">
    <property type="entry name" value="DUF1093"/>
</dbReference>
<gene>
    <name evidence="1" type="ORF">I6U51_06630</name>
</gene>
<evidence type="ECO:0000313" key="2">
    <source>
        <dbReference type="Proteomes" id="UP000622687"/>
    </source>
</evidence>
<accession>A0A934M498</accession>
<keyword evidence="2" id="KW-1185">Reference proteome</keyword>
<name>A0A934M498_9CLOT</name>
<dbReference type="PANTHER" id="PTHR36433">
    <property type="entry name" value="HYPOTHETICAL CYTOSOLIC PROTEIN"/>
    <property type="match status" value="1"/>
</dbReference>